<protein>
    <recommendedName>
        <fullName evidence="2">Isochorismatase-like domain-containing protein</fullName>
    </recommendedName>
</protein>
<evidence type="ECO:0000256" key="1">
    <source>
        <dbReference type="ARBA" id="ARBA00022801"/>
    </source>
</evidence>
<sequence length="202" mass="22461">MDDFSKTASILIGFQNNYFLPKGILYDEVEESSKITGVGENTLYLLTFCAEQFALVINTPIHFTQNYSELKNPIGILKVIAVGAFKAGSYGAQTIKQLDLFSNIIEVVFGKRSLNAFTHIGLAENIKKHATTNIILAGTVSSICIDSTVRTAVALGSNATILSDCTPRRTPFEQAFYREKVSLLYARVCQSNTFIKYWRDHE</sequence>
<keyword evidence="1" id="KW-0378">Hydrolase</keyword>
<dbReference type="KEGG" id="part:PARC_a2760"/>
<dbReference type="PANTHER" id="PTHR43540:SF16">
    <property type="entry name" value="ISOCHORISMATASE-LIKE DOMAIN-CONTAINING PROTEIN"/>
    <property type="match status" value="1"/>
</dbReference>
<dbReference type="InterPro" id="IPR000868">
    <property type="entry name" value="Isochorismatase-like_dom"/>
</dbReference>
<dbReference type="GO" id="GO:0016787">
    <property type="term" value="F:hydrolase activity"/>
    <property type="evidence" value="ECO:0007669"/>
    <property type="project" value="UniProtKB-KW"/>
</dbReference>
<dbReference type="SUPFAM" id="SSF52499">
    <property type="entry name" value="Isochorismatase-like hydrolases"/>
    <property type="match status" value="1"/>
</dbReference>
<dbReference type="InterPro" id="IPR036380">
    <property type="entry name" value="Isochorismatase-like_sf"/>
</dbReference>
<dbReference type="CDD" id="cd00431">
    <property type="entry name" value="cysteine_hydrolases"/>
    <property type="match status" value="1"/>
</dbReference>
<organism evidence="3 4">
    <name type="scientific">Pseudoalteromonas arctica A 37-1-2</name>
    <dbReference type="NCBI Taxonomy" id="1117313"/>
    <lineage>
        <taxon>Bacteria</taxon>
        <taxon>Pseudomonadati</taxon>
        <taxon>Pseudomonadota</taxon>
        <taxon>Gammaproteobacteria</taxon>
        <taxon>Alteromonadales</taxon>
        <taxon>Pseudoalteromonadaceae</taxon>
        <taxon>Pseudoalteromonas</taxon>
    </lineage>
</organism>
<dbReference type="AlphaFoldDB" id="A0A290S878"/>
<dbReference type="InterPro" id="IPR050272">
    <property type="entry name" value="Isochorismatase-like_hydrls"/>
</dbReference>
<dbReference type="Pfam" id="PF00857">
    <property type="entry name" value="Isochorismatase"/>
    <property type="match status" value="1"/>
</dbReference>
<name>A0A290S878_9GAMM</name>
<dbReference type="Proteomes" id="UP000016505">
    <property type="component" value="Chromosome I"/>
</dbReference>
<evidence type="ECO:0000313" key="4">
    <source>
        <dbReference type="Proteomes" id="UP000016505"/>
    </source>
</evidence>
<gene>
    <name evidence="3" type="ORF">PARC_a2760</name>
</gene>
<evidence type="ECO:0000259" key="2">
    <source>
        <dbReference type="Pfam" id="PF00857"/>
    </source>
</evidence>
<dbReference type="EMBL" id="CP011025">
    <property type="protein sequence ID" value="ATC87211.1"/>
    <property type="molecule type" value="Genomic_DNA"/>
</dbReference>
<feature type="domain" description="Isochorismatase-like" evidence="2">
    <location>
        <begin position="7"/>
        <end position="191"/>
    </location>
</feature>
<proteinExistence type="predicted"/>
<reference evidence="3 4" key="1">
    <citation type="journal article" date="2012" name="J. Bacteriol.">
        <title>Genome sequences of type strains of seven species of the marine bacterium Pseudoalteromonas.</title>
        <authorList>
            <person name="Xie B.B."/>
            <person name="Shu Y.L."/>
            <person name="Qin Q.L."/>
            <person name="Rong J.C."/>
            <person name="Zhang X.Y."/>
            <person name="Chen X.L."/>
            <person name="Shi M."/>
            <person name="He H.L."/>
            <person name="Zhou B.C."/>
            <person name="Zhang Y.Z."/>
        </authorList>
    </citation>
    <scope>NUCLEOTIDE SEQUENCE [LARGE SCALE GENOMIC DNA]</scope>
    <source>
        <strain evidence="3 4">A 37-1-2</strain>
    </source>
</reference>
<accession>A0A290S878</accession>
<dbReference type="OrthoDB" id="1157330at2"/>
<dbReference type="RefSeq" id="WP_010554675.1">
    <property type="nucleotide sequence ID" value="NZ_CP011025.1"/>
</dbReference>
<evidence type="ECO:0000313" key="3">
    <source>
        <dbReference type="EMBL" id="ATC87211.1"/>
    </source>
</evidence>
<dbReference type="Gene3D" id="3.40.50.850">
    <property type="entry name" value="Isochorismatase-like"/>
    <property type="match status" value="1"/>
</dbReference>
<dbReference type="PANTHER" id="PTHR43540">
    <property type="entry name" value="PEROXYUREIDOACRYLATE/UREIDOACRYLATE AMIDOHYDROLASE-RELATED"/>
    <property type="match status" value="1"/>
</dbReference>